<protein>
    <submittedName>
        <fullName evidence="2">Putative pyrroloquinoline-quinone binding quinoprotein</fullName>
    </submittedName>
</protein>
<dbReference type="InterPro" id="IPR015943">
    <property type="entry name" value="WD40/YVTN_repeat-like_dom_sf"/>
</dbReference>
<feature type="transmembrane region" description="Helical" evidence="1">
    <location>
        <begin position="7"/>
        <end position="27"/>
    </location>
</feature>
<evidence type="ECO:0000313" key="3">
    <source>
        <dbReference type="Proteomes" id="UP000320209"/>
    </source>
</evidence>
<dbReference type="OrthoDB" id="3453891at2"/>
<keyword evidence="1" id="KW-1133">Transmembrane helix</keyword>
<evidence type="ECO:0000313" key="2">
    <source>
        <dbReference type="EMBL" id="TQL67044.1"/>
    </source>
</evidence>
<dbReference type="InterPro" id="IPR011047">
    <property type="entry name" value="Quinoprotein_ADH-like_sf"/>
</dbReference>
<dbReference type="AlphaFoldDB" id="A0A543A3A2"/>
<keyword evidence="1" id="KW-0472">Membrane</keyword>
<comment type="caution">
    <text evidence="2">The sequence shown here is derived from an EMBL/GenBank/DDBJ whole genome shotgun (WGS) entry which is preliminary data.</text>
</comment>
<dbReference type="SUPFAM" id="SSF50998">
    <property type="entry name" value="Quinoprotein alcohol dehydrogenase-like"/>
    <property type="match status" value="1"/>
</dbReference>
<proteinExistence type="predicted"/>
<sequence>MVMSRAQAITAAAMFIVGVALVVWTLIGDLGMRWGVIGSVLLGFTAVEVYLMLLDDEQRRPVRTRLYLLTPLISGGIFAAAVIQERPDPVPGAVLAEGGSAIGSYDGGALTWGMLDGLARTANGHTRPVGDDDDSFFDPPVLATENVVIDSRRYVVTSYDPVSGKERWSRRIPYFDVFRRYGDLLVYEGDGYTAALEITSGEDRWRRVGGPTLGNGGLIVTGTDRWWDLNFTSGMHGLIDQVRYVGIRDTKSYRHLAVVDVTSGKVVRTEPFAFQRDPFAIAGDFLYTADSDGARAISLVGDGPPRPVAMRPHDNSADVEEPDRLFESKYPGFIGAMPDAWQFPEKPDITIDRNATGRPAFPVVSASGEQAVWFAGSPRVVRIEDAYEEILAYAYDDGTYLQLVTDRDAVGTRVHRLDVVRGRTVASYAVAVDTEAEPTLSLRNGLACVGGECRRLTE</sequence>
<organism evidence="2 3">
    <name type="scientific">Nocardioides albertanoniae</name>
    <dbReference type="NCBI Taxonomy" id="1175486"/>
    <lineage>
        <taxon>Bacteria</taxon>
        <taxon>Bacillati</taxon>
        <taxon>Actinomycetota</taxon>
        <taxon>Actinomycetes</taxon>
        <taxon>Propionibacteriales</taxon>
        <taxon>Nocardioidaceae</taxon>
        <taxon>Nocardioides</taxon>
    </lineage>
</organism>
<feature type="transmembrane region" description="Helical" evidence="1">
    <location>
        <begin position="33"/>
        <end position="54"/>
    </location>
</feature>
<dbReference type="EMBL" id="VFOV01000001">
    <property type="protein sequence ID" value="TQL67044.1"/>
    <property type="molecule type" value="Genomic_DNA"/>
</dbReference>
<accession>A0A543A3A2</accession>
<dbReference type="Proteomes" id="UP000320209">
    <property type="component" value="Unassembled WGS sequence"/>
</dbReference>
<dbReference type="Gene3D" id="2.130.10.10">
    <property type="entry name" value="YVTN repeat-like/Quinoprotein amine dehydrogenase"/>
    <property type="match status" value="1"/>
</dbReference>
<reference evidence="2 3" key="1">
    <citation type="submission" date="2019-06" db="EMBL/GenBank/DDBJ databases">
        <title>Sequencing the genomes of 1000 actinobacteria strains.</title>
        <authorList>
            <person name="Klenk H.-P."/>
        </authorList>
    </citation>
    <scope>NUCLEOTIDE SEQUENCE [LARGE SCALE GENOMIC DNA]</scope>
    <source>
        <strain evidence="2 3">DSM 25218</strain>
    </source>
</reference>
<feature type="transmembrane region" description="Helical" evidence="1">
    <location>
        <begin position="66"/>
        <end position="83"/>
    </location>
</feature>
<keyword evidence="1" id="KW-0812">Transmembrane</keyword>
<evidence type="ECO:0000256" key="1">
    <source>
        <dbReference type="SAM" id="Phobius"/>
    </source>
</evidence>
<gene>
    <name evidence="2" type="ORF">FB381_0916</name>
</gene>
<keyword evidence="3" id="KW-1185">Reference proteome</keyword>
<name>A0A543A3A2_9ACTN</name>